<keyword evidence="1" id="KW-1133">Transmembrane helix</keyword>
<protein>
    <submittedName>
        <fullName evidence="2">Uncharacterized protein</fullName>
    </submittedName>
</protein>
<proteinExistence type="predicted"/>
<feature type="transmembrane region" description="Helical" evidence="1">
    <location>
        <begin position="85"/>
        <end position="107"/>
    </location>
</feature>
<sequence>MIDSKSSANLLQDYLLGLLPPAAKRQVEQQIANDPTLLSKLQQERQVEKLVKGTLHQVGQIENGRLTQLMPAIPKRQPKLAWNGALSRQLAMAAMLFLLLFGGWQWYNNQPTLWPTQPTHVAVTATLTNTPAPTETQVTAPTETAVAKQTVPTAVMTPEPPPTPIAAVSINTN</sequence>
<keyword evidence="1" id="KW-0472">Membrane</keyword>
<reference evidence="2" key="1">
    <citation type="submission" date="2018-06" db="EMBL/GenBank/DDBJ databases">
        <authorList>
            <person name="Zhirakovskaya E."/>
        </authorList>
    </citation>
    <scope>NUCLEOTIDE SEQUENCE</scope>
</reference>
<gene>
    <name evidence="2" type="ORF">MNBD_CHLOROFLEXI01-847</name>
</gene>
<keyword evidence="1" id="KW-0812">Transmembrane</keyword>
<name>A0A3B0UJZ8_9ZZZZ</name>
<evidence type="ECO:0000313" key="2">
    <source>
        <dbReference type="EMBL" id="VAW31028.1"/>
    </source>
</evidence>
<dbReference type="AlphaFoldDB" id="A0A3B0UJZ8"/>
<accession>A0A3B0UJZ8</accession>
<organism evidence="2">
    <name type="scientific">hydrothermal vent metagenome</name>
    <dbReference type="NCBI Taxonomy" id="652676"/>
    <lineage>
        <taxon>unclassified sequences</taxon>
        <taxon>metagenomes</taxon>
        <taxon>ecological metagenomes</taxon>
    </lineage>
</organism>
<evidence type="ECO:0000256" key="1">
    <source>
        <dbReference type="SAM" id="Phobius"/>
    </source>
</evidence>
<dbReference type="EMBL" id="UOEU01000138">
    <property type="protein sequence ID" value="VAW31028.1"/>
    <property type="molecule type" value="Genomic_DNA"/>
</dbReference>